<reference evidence="1 2" key="1">
    <citation type="submission" date="2024-02" db="EMBL/GenBank/DDBJ databases">
        <title>A draft genome for the cacao thread blight pathogen Marasmius crinis-equi.</title>
        <authorList>
            <person name="Cohen S.P."/>
            <person name="Baruah I.K."/>
            <person name="Amoako-Attah I."/>
            <person name="Bukari Y."/>
            <person name="Meinhardt L.W."/>
            <person name="Bailey B.A."/>
        </authorList>
    </citation>
    <scope>NUCLEOTIDE SEQUENCE [LARGE SCALE GENOMIC DNA]</scope>
    <source>
        <strain evidence="1 2">GH-76</strain>
    </source>
</reference>
<name>A0ABR3EP39_9AGAR</name>
<gene>
    <name evidence="1" type="ORF">V5O48_017402</name>
</gene>
<dbReference type="Proteomes" id="UP001465976">
    <property type="component" value="Unassembled WGS sequence"/>
</dbReference>
<keyword evidence="2" id="KW-1185">Reference proteome</keyword>
<evidence type="ECO:0000313" key="1">
    <source>
        <dbReference type="EMBL" id="KAL0564639.1"/>
    </source>
</evidence>
<sequence length="106" mass="11296">MGGPYHDTLHHSVVLNADLDSNTEIIGVVEADGNRGHRPVTCVTGQARKASLFTEIAGKGTTGVAIGPLEYCGNAIHIMGPGGKEIISPCREDPMLNNYIIKRTVR</sequence>
<accession>A0ABR3EP39</accession>
<organism evidence="1 2">
    <name type="scientific">Marasmius crinis-equi</name>
    <dbReference type="NCBI Taxonomy" id="585013"/>
    <lineage>
        <taxon>Eukaryota</taxon>
        <taxon>Fungi</taxon>
        <taxon>Dikarya</taxon>
        <taxon>Basidiomycota</taxon>
        <taxon>Agaricomycotina</taxon>
        <taxon>Agaricomycetes</taxon>
        <taxon>Agaricomycetidae</taxon>
        <taxon>Agaricales</taxon>
        <taxon>Marasmiineae</taxon>
        <taxon>Marasmiaceae</taxon>
        <taxon>Marasmius</taxon>
    </lineage>
</organism>
<proteinExistence type="predicted"/>
<feature type="non-terminal residue" evidence="1">
    <location>
        <position position="106"/>
    </location>
</feature>
<comment type="caution">
    <text evidence="1">The sequence shown here is derived from an EMBL/GenBank/DDBJ whole genome shotgun (WGS) entry which is preliminary data.</text>
</comment>
<dbReference type="EMBL" id="JBAHYK010002658">
    <property type="protein sequence ID" value="KAL0564639.1"/>
    <property type="molecule type" value="Genomic_DNA"/>
</dbReference>
<protein>
    <submittedName>
        <fullName evidence="1">Uncharacterized protein</fullName>
    </submittedName>
</protein>
<evidence type="ECO:0000313" key="2">
    <source>
        <dbReference type="Proteomes" id="UP001465976"/>
    </source>
</evidence>